<dbReference type="RefSeq" id="WP_108603324.1">
    <property type="nucleotide sequence ID" value="NZ_CP026604.1"/>
</dbReference>
<name>A0A2S0VSV0_9ALTE</name>
<dbReference type="KEGG" id="cate:C2869_12870"/>
<organism evidence="1 2">
    <name type="scientific">Saccharobesus litoralis</name>
    <dbReference type="NCBI Taxonomy" id="2172099"/>
    <lineage>
        <taxon>Bacteria</taxon>
        <taxon>Pseudomonadati</taxon>
        <taxon>Pseudomonadota</taxon>
        <taxon>Gammaproteobacteria</taxon>
        <taxon>Alteromonadales</taxon>
        <taxon>Alteromonadaceae</taxon>
        <taxon>Saccharobesus</taxon>
    </lineage>
</organism>
<proteinExistence type="predicted"/>
<dbReference type="GO" id="GO:0003676">
    <property type="term" value="F:nucleic acid binding"/>
    <property type="evidence" value="ECO:0007669"/>
    <property type="project" value="InterPro"/>
</dbReference>
<accession>A0A2S0VSV0</accession>
<sequence>MLFKINNENGLKKLKAVKSENIPELDLEKLLLSNQEQGNEINGYISPLLNEGIFGEELILLKNQIKVANAKRADLLALDRNGNGVIIELKKELSGLGVDTQALQYLASIARFKGDKFINNKKLINPQFSDDIQSYIDSAEISVDQINTKSRVILVAHKFDRTLFSMGEWLSEKGVAFKCIQYAVFQDSNNQPYIDFSVVFDRSSESTFPLEFSALNREPKYHWYNIGTTVPTKWRFLKENSFVSAGFDGQEGDKGTQLLESFVKDDILIAYVNGFGAVGVAKVAKADAGGYQLLKGPKEGDPISEDHWHRLEVKWLYVADDNFSNSVKPAEFKQEFDLHHPYTTSCSIADDKAKKLIQLLQLRLERV</sequence>
<dbReference type="EMBL" id="CP026604">
    <property type="protein sequence ID" value="AWB67277.1"/>
    <property type="molecule type" value="Genomic_DNA"/>
</dbReference>
<evidence type="ECO:0000313" key="2">
    <source>
        <dbReference type="Proteomes" id="UP000244441"/>
    </source>
</evidence>
<gene>
    <name evidence="1" type="ORF">C2869_12870</name>
</gene>
<dbReference type="OrthoDB" id="570199at2"/>
<dbReference type="AlphaFoldDB" id="A0A2S0VSV0"/>
<reference evidence="1 2" key="1">
    <citation type="submission" date="2018-01" db="EMBL/GenBank/DDBJ databases">
        <title>Genome sequence of a Cantenovulum-like bacteria.</title>
        <authorList>
            <person name="Tan W.R."/>
            <person name="Lau N.-S."/>
            <person name="Go F."/>
            <person name="Amirul A.-A.A."/>
        </authorList>
    </citation>
    <scope>NUCLEOTIDE SEQUENCE [LARGE SCALE GENOMIC DNA]</scope>
    <source>
        <strain evidence="1 2">CCB-QB4</strain>
    </source>
</reference>
<dbReference type="Proteomes" id="UP000244441">
    <property type="component" value="Chromosome"/>
</dbReference>
<protein>
    <submittedName>
        <fullName evidence="1">Uncharacterized protein</fullName>
    </submittedName>
</protein>
<dbReference type="Gene3D" id="3.40.1350.10">
    <property type="match status" value="1"/>
</dbReference>
<keyword evidence="2" id="KW-1185">Reference proteome</keyword>
<dbReference type="InterPro" id="IPR011856">
    <property type="entry name" value="tRNA_endonuc-like_dom_sf"/>
</dbReference>
<evidence type="ECO:0000313" key="1">
    <source>
        <dbReference type="EMBL" id="AWB67277.1"/>
    </source>
</evidence>